<reference evidence="1" key="1">
    <citation type="journal article" date="2014" name="Front. Microbiol.">
        <title>High frequency of phylogenetically diverse reductive dehalogenase-homologous genes in deep subseafloor sedimentary metagenomes.</title>
        <authorList>
            <person name="Kawai M."/>
            <person name="Futagami T."/>
            <person name="Toyoda A."/>
            <person name="Takaki Y."/>
            <person name="Nishi S."/>
            <person name="Hori S."/>
            <person name="Arai W."/>
            <person name="Tsubouchi T."/>
            <person name="Morono Y."/>
            <person name="Uchiyama I."/>
            <person name="Ito T."/>
            <person name="Fujiyama A."/>
            <person name="Inagaki F."/>
            <person name="Takami H."/>
        </authorList>
    </citation>
    <scope>NUCLEOTIDE SEQUENCE</scope>
    <source>
        <strain evidence="1">Expedition CK06-06</strain>
    </source>
</reference>
<comment type="caution">
    <text evidence="1">The sequence shown here is derived from an EMBL/GenBank/DDBJ whole genome shotgun (WGS) entry which is preliminary data.</text>
</comment>
<sequence length="50" mass="6137">MDFYEHKLYNDILNKFNILHKMEDFKLIFALGNHEVSVKDDYDKNFLIEK</sequence>
<name>X1FAS6_9ZZZZ</name>
<feature type="non-terminal residue" evidence="1">
    <location>
        <position position="50"/>
    </location>
</feature>
<dbReference type="EMBL" id="BARU01005084">
    <property type="protein sequence ID" value="GAH26469.1"/>
    <property type="molecule type" value="Genomic_DNA"/>
</dbReference>
<gene>
    <name evidence="1" type="ORF">S03H2_09777</name>
</gene>
<proteinExistence type="predicted"/>
<dbReference type="AlphaFoldDB" id="X1FAS6"/>
<accession>X1FAS6</accession>
<organism evidence="1">
    <name type="scientific">marine sediment metagenome</name>
    <dbReference type="NCBI Taxonomy" id="412755"/>
    <lineage>
        <taxon>unclassified sequences</taxon>
        <taxon>metagenomes</taxon>
        <taxon>ecological metagenomes</taxon>
    </lineage>
</organism>
<protein>
    <submittedName>
        <fullName evidence="1">Uncharacterized protein</fullName>
    </submittedName>
</protein>
<evidence type="ECO:0000313" key="1">
    <source>
        <dbReference type="EMBL" id="GAH26469.1"/>
    </source>
</evidence>